<comment type="caution">
    <text evidence="2">The sequence shown here is derived from an EMBL/GenBank/DDBJ whole genome shotgun (WGS) entry which is preliminary data.</text>
</comment>
<feature type="non-terminal residue" evidence="2">
    <location>
        <position position="77"/>
    </location>
</feature>
<keyword evidence="3" id="KW-1185">Reference proteome</keyword>
<name>A0ABD0KIU3_9CAEN</name>
<proteinExistence type="predicted"/>
<sequence length="77" mass="8716">MLIPFPSECRRPGSTRSALLHSRSCSCSNDRVQIVHNQKPFLENLPGKNHQQHQRSLMDLTTDAQTDPTSECKRQVG</sequence>
<gene>
    <name evidence="2" type="ORF">BaRGS_00021646</name>
</gene>
<evidence type="ECO:0000256" key="1">
    <source>
        <dbReference type="SAM" id="MobiDB-lite"/>
    </source>
</evidence>
<evidence type="ECO:0000313" key="3">
    <source>
        <dbReference type="Proteomes" id="UP001519460"/>
    </source>
</evidence>
<organism evidence="2 3">
    <name type="scientific">Batillaria attramentaria</name>
    <dbReference type="NCBI Taxonomy" id="370345"/>
    <lineage>
        <taxon>Eukaryota</taxon>
        <taxon>Metazoa</taxon>
        <taxon>Spiralia</taxon>
        <taxon>Lophotrochozoa</taxon>
        <taxon>Mollusca</taxon>
        <taxon>Gastropoda</taxon>
        <taxon>Caenogastropoda</taxon>
        <taxon>Sorbeoconcha</taxon>
        <taxon>Cerithioidea</taxon>
        <taxon>Batillariidae</taxon>
        <taxon>Batillaria</taxon>
    </lineage>
</organism>
<reference evidence="2 3" key="1">
    <citation type="journal article" date="2023" name="Sci. Data">
        <title>Genome assembly of the Korean intertidal mud-creeper Batillaria attramentaria.</title>
        <authorList>
            <person name="Patra A.K."/>
            <person name="Ho P.T."/>
            <person name="Jun S."/>
            <person name="Lee S.J."/>
            <person name="Kim Y."/>
            <person name="Won Y.J."/>
        </authorList>
    </citation>
    <scope>NUCLEOTIDE SEQUENCE [LARGE SCALE GENOMIC DNA]</scope>
    <source>
        <strain evidence="2">Wonlab-2016</strain>
    </source>
</reference>
<dbReference type="EMBL" id="JACVVK020000169">
    <property type="protein sequence ID" value="KAK7487151.1"/>
    <property type="molecule type" value="Genomic_DNA"/>
</dbReference>
<accession>A0ABD0KIU3</accession>
<dbReference type="Proteomes" id="UP001519460">
    <property type="component" value="Unassembled WGS sequence"/>
</dbReference>
<feature type="region of interest" description="Disordered" evidence="1">
    <location>
        <begin position="42"/>
        <end position="77"/>
    </location>
</feature>
<evidence type="ECO:0000313" key="2">
    <source>
        <dbReference type="EMBL" id="KAK7487151.1"/>
    </source>
</evidence>
<dbReference type="AlphaFoldDB" id="A0ABD0KIU3"/>
<protein>
    <submittedName>
        <fullName evidence="2">Uncharacterized protein</fullName>
    </submittedName>
</protein>